<organism evidence="1 2">
    <name type="scientific">Lactuca virosa</name>
    <dbReference type="NCBI Taxonomy" id="75947"/>
    <lineage>
        <taxon>Eukaryota</taxon>
        <taxon>Viridiplantae</taxon>
        <taxon>Streptophyta</taxon>
        <taxon>Embryophyta</taxon>
        <taxon>Tracheophyta</taxon>
        <taxon>Spermatophyta</taxon>
        <taxon>Magnoliopsida</taxon>
        <taxon>eudicotyledons</taxon>
        <taxon>Gunneridae</taxon>
        <taxon>Pentapetalae</taxon>
        <taxon>asterids</taxon>
        <taxon>campanulids</taxon>
        <taxon>Asterales</taxon>
        <taxon>Asteraceae</taxon>
        <taxon>Cichorioideae</taxon>
        <taxon>Cichorieae</taxon>
        <taxon>Lactucinae</taxon>
        <taxon>Lactuca</taxon>
    </lineage>
</organism>
<evidence type="ECO:0000313" key="2">
    <source>
        <dbReference type="Proteomes" id="UP001157418"/>
    </source>
</evidence>
<reference evidence="1 2" key="1">
    <citation type="submission" date="2022-01" db="EMBL/GenBank/DDBJ databases">
        <authorList>
            <person name="Xiong W."/>
            <person name="Schranz E."/>
        </authorList>
    </citation>
    <scope>NUCLEOTIDE SEQUENCE [LARGE SCALE GENOMIC DNA]</scope>
</reference>
<dbReference type="AlphaFoldDB" id="A0AAU9NWB3"/>
<protein>
    <submittedName>
        <fullName evidence="1">Uncharacterized protein</fullName>
    </submittedName>
</protein>
<gene>
    <name evidence="1" type="ORF">LVIROSA_LOCUS28007</name>
</gene>
<dbReference type="Proteomes" id="UP001157418">
    <property type="component" value="Unassembled WGS sequence"/>
</dbReference>
<dbReference type="EMBL" id="CAKMRJ010005412">
    <property type="protein sequence ID" value="CAH1441984.1"/>
    <property type="molecule type" value="Genomic_DNA"/>
</dbReference>
<proteinExistence type="predicted"/>
<evidence type="ECO:0000313" key="1">
    <source>
        <dbReference type="EMBL" id="CAH1441984.1"/>
    </source>
</evidence>
<keyword evidence="2" id="KW-1185">Reference proteome</keyword>
<accession>A0AAU9NWB3</accession>
<name>A0AAU9NWB3_9ASTR</name>
<sequence length="68" mass="7856">MAIHSTTLLQMDLGSLMAFLEGVKEDLTKKYEGGKDATDKVIFHSTKPTKRNIWKNSHQQQRIYIHLI</sequence>
<comment type="caution">
    <text evidence="1">The sequence shown here is derived from an EMBL/GenBank/DDBJ whole genome shotgun (WGS) entry which is preliminary data.</text>
</comment>